<gene>
    <name evidence="1" type="ORF">F9L07_15315</name>
</gene>
<dbReference type="Proteomes" id="UP000449906">
    <property type="component" value="Unassembled WGS sequence"/>
</dbReference>
<reference evidence="1 2" key="1">
    <citation type="submission" date="2019-09" db="EMBL/GenBank/DDBJ databases">
        <title>Pimelobacter sp. isolated from Paulinella.</title>
        <authorList>
            <person name="Jeong S.E."/>
        </authorList>
    </citation>
    <scope>NUCLEOTIDE SEQUENCE [LARGE SCALE GENOMIC DNA]</scope>
    <source>
        <strain evidence="1 2">Pch-N</strain>
    </source>
</reference>
<dbReference type="EMBL" id="WBVM01000001">
    <property type="protein sequence ID" value="KAB2813062.1"/>
    <property type="molecule type" value="Genomic_DNA"/>
</dbReference>
<dbReference type="AlphaFoldDB" id="A0A7J5E453"/>
<evidence type="ECO:0000313" key="1">
    <source>
        <dbReference type="EMBL" id="KAB2813062.1"/>
    </source>
</evidence>
<comment type="caution">
    <text evidence="1">The sequence shown here is derived from an EMBL/GenBank/DDBJ whole genome shotgun (WGS) entry which is preliminary data.</text>
</comment>
<accession>A0A7J5E453</accession>
<organism evidence="1 2">
    <name type="scientific">Nocardioides simplex</name>
    <name type="common">Arthrobacter simplex</name>
    <dbReference type="NCBI Taxonomy" id="2045"/>
    <lineage>
        <taxon>Bacteria</taxon>
        <taxon>Bacillati</taxon>
        <taxon>Actinomycetota</taxon>
        <taxon>Actinomycetes</taxon>
        <taxon>Propionibacteriales</taxon>
        <taxon>Nocardioidaceae</taxon>
        <taxon>Pimelobacter</taxon>
    </lineage>
</organism>
<name>A0A7J5E453_NOCSI</name>
<evidence type="ECO:0000313" key="2">
    <source>
        <dbReference type="Proteomes" id="UP000449906"/>
    </source>
</evidence>
<sequence length="157" mass="16376">MRTGSVRRRALLAAAPAVLVGLTGCGALKSELDEKRGRPVDFGDVARAVPAAVPRVVRVEDADRWTNGFGNAAGFTLVTDAADPFTAEQLDDVVRTIRTAVPWEISSLRLIAVTDATDPAEAVGVDLRAAAAELAPLGVTHAGQNGVTLTGLDERYG</sequence>
<evidence type="ECO:0008006" key="3">
    <source>
        <dbReference type="Google" id="ProtNLM"/>
    </source>
</evidence>
<dbReference type="PROSITE" id="PS51257">
    <property type="entry name" value="PROKAR_LIPOPROTEIN"/>
    <property type="match status" value="1"/>
</dbReference>
<protein>
    <recommendedName>
        <fullName evidence="3">Lipoprotein</fullName>
    </recommendedName>
</protein>
<proteinExistence type="predicted"/>
<dbReference type="RefSeq" id="WP_151580372.1">
    <property type="nucleotide sequence ID" value="NZ_WBVM01000001.1"/>
</dbReference>